<name>A0A175JQF9_ENTHI</name>
<sequence>MNGFQPDYNKLQTIQQIVEASLNCQRQNEVLQLLDVVYHYEDYALYLQYLLLNTTNEVYLTIILSLLRQAIKDGRTVDYIETIQIIFKLIRDEKQYIMKGGCSILTLCFCKSPLTSQMIIQFIGSSLQSTQTFLVQFGIELLDTIITDHFENLDKSFYPTIEKLMEMVLQYFSSIPINLKSKVLNTFTELILFEAPFLSNALELLMRTFCTEIYDDKKYRINLCSFLVSIPQIYIEEIPHYMKQIQTVVQILLNDKCESVFIECTEVIISLSSEFAEETLPFLIQFIPLFFERCLLTEELIYKINEEDQTRQKEQVMIHDDEQYDYDTSVRSSVFNLFELINNSFDSNTVGTYINAWCHCYEQRQQVQNDWRNIEVLIRILNVSVPCYHENDLFDRFGRFCIIPIQNIMNENTYIKRIAIEFIGNVPTLVVGTSPEIKNSLYNYLLKLIGDNNYTISCISLQTLTNLINGGLFKDKLNQLFSLIVPTIKNLKGQPLLNVCDLLSSVIETLGTNLTNEMENSIQNELIQCIYLNNRNEDVIDICLTTLFSNIMLFHSISNDMINTLITISFQCITTFIESADIVSSCLRVFECLYKKSTSYMISFINSHQNEMFKIFEVTLPQLHKIIIQDSYGLLGDIMSGCSSFIIQHLNFFMENINTMISTFHDDSVTSVIWAMIQALAYLPQNITPYIPSFAKKSFHLFTDSSEAVIKNMYVFVSKTIPIDQTLYIPYLQLLTSQTFKTILLIKQPLYIIETLTNFGHLIIKNIVVCKCNNQIIKDVYFKASQMIPSLVEIAHKVIATLEIY</sequence>
<proteinExistence type="predicted"/>
<dbReference type="InterPro" id="IPR011989">
    <property type="entry name" value="ARM-like"/>
</dbReference>
<comment type="caution">
    <text evidence="1">The sequence shown here is derived from an EMBL/GenBank/DDBJ whole genome shotgun (WGS) entry which is preliminary data.</text>
</comment>
<protein>
    <submittedName>
        <fullName evidence="1">Uncharacterized protein</fullName>
    </submittedName>
</protein>
<dbReference type="InterPro" id="IPR016024">
    <property type="entry name" value="ARM-type_fold"/>
</dbReference>
<reference evidence="1 2" key="1">
    <citation type="submission" date="2016-05" db="EMBL/GenBank/DDBJ databases">
        <title>First whole genome sequencing of Entamoeba histolytica HM1:IMSS-clone-6.</title>
        <authorList>
            <person name="Mukherjee Avik.K."/>
            <person name="Izumyama S."/>
            <person name="Nakada-Tsukui K."/>
            <person name="Nozaki T."/>
        </authorList>
    </citation>
    <scope>NUCLEOTIDE SEQUENCE [LARGE SCALE GENOMIC DNA]</scope>
    <source>
        <strain evidence="1 2">HM1:IMSS clone 6</strain>
    </source>
</reference>
<dbReference type="VEuPathDB" id="AmoebaDB:EHI7A_035960"/>
<dbReference type="eggNOG" id="ENOG502RF2R">
    <property type="taxonomic scope" value="Eukaryota"/>
</dbReference>
<dbReference type="Proteomes" id="UP000078387">
    <property type="component" value="Unassembled WGS sequence"/>
</dbReference>
<dbReference type="VEuPathDB" id="AmoebaDB:EHI_074050"/>
<accession>A0A175JQF9</accession>
<evidence type="ECO:0000313" key="2">
    <source>
        <dbReference type="Proteomes" id="UP000078387"/>
    </source>
</evidence>
<dbReference type="VEuPathDB" id="AmoebaDB:EHI5A_039440"/>
<dbReference type="AlphaFoldDB" id="A0A175JQF9"/>
<gene>
    <name evidence="1" type="ORF">CL6EHI_074050</name>
</gene>
<dbReference type="Gene3D" id="1.25.10.10">
    <property type="entry name" value="Leucine-rich Repeat Variant"/>
    <property type="match status" value="1"/>
</dbReference>
<dbReference type="VEuPathDB" id="AmoebaDB:EHI8A_033050"/>
<dbReference type="EMBL" id="BDEQ01000001">
    <property type="protein sequence ID" value="GAT95668.1"/>
    <property type="molecule type" value="Genomic_DNA"/>
</dbReference>
<dbReference type="VEuPathDB" id="AmoebaDB:KM1_053230"/>
<evidence type="ECO:0000313" key="1">
    <source>
        <dbReference type="EMBL" id="GAT95668.1"/>
    </source>
</evidence>
<organism evidence="1 2">
    <name type="scientific">Entamoeba histolytica</name>
    <dbReference type="NCBI Taxonomy" id="5759"/>
    <lineage>
        <taxon>Eukaryota</taxon>
        <taxon>Amoebozoa</taxon>
        <taxon>Evosea</taxon>
        <taxon>Archamoebae</taxon>
        <taxon>Mastigamoebida</taxon>
        <taxon>Entamoebidae</taxon>
        <taxon>Entamoeba</taxon>
    </lineage>
</organism>
<dbReference type="SUPFAM" id="SSF48371">
    <property type="entry name" value="ARM repeat"/>
    <property type="match status" value="1"/>
</dbReference>